<gene>
    <name evidence="1" type="ORF">QF206_08040</name>
</gene>
<organism evidence="1 2">
    <name type="scientific">Ruicaihuangia caeni</name>
    <dbReference type="NCBI Taxonomy" id="3042517"/>
    <lineage>
        <taxon>Bacteria</taxon>
        <taxon>Bacillati</taxon>
        <taxon>Actinomycetota</taxon>
        <taxon>Actinomycetes</taxon>
        <taxon>Micrococcales</taxon>
        <taxon>Microbacteriaceae</taxon>
        <taxon>Ruicaihuangia</taxon>
    </lineage>
</organism>
<dbReference type="EMBL" id="JASATX010000003">
    <property type="protein sequence ID" value="MDI2098910.1"/>
    <property type="molecule type" value="Genomic_DNA"/>
</dbReference>
<dbReference type="Gene3D" id="3.40.50.1240">
    <property type="entry name" value="Phosphoglycerate mutase-like"/>
    <property type="match status" value="1"/>
</dbReference>
<accession>A0AAW6TC29</accession>
<dbReference type="SMART" id="SM00855">
    <property type="entry name" value="PGAM"/>
    <property type="match status" value="1"/>
</dbReference>
<dbReference type="SUPFAM" id="SSF53254">
    <property type="entry name" value="Phosphoglycerate mutase-like"/>
    <property type="match status" value="1"/>
</dbReference>
<dbReference type="RefSeq" id="WP_281488701.1">
    <property type="nucleotide sequence ID" value="NZ_CP159582.1"/>
</dbReference>
<comment type="caution">
    <text evidence="1">The sequence shown here is derived from an EMBL/GenBank/DDBJ whole genome shotgun (WGS) entry which is preliminary data.</text>
</comment>
<protein>
    <submittedName>
        <fullName evidence="1">Histidine phosphatase family protein</fullName>
        <ecNumber evidence="1">3.1.3.-</ecNumber>
    </submittedName>
</protein>
<dbReference type="EC" id="3.1.3.-" evidence="1"/>
<dbReference type="CDD" id="cd07067">
    <property type="entry name" value="HP_PGM_like"/>
    <property type="match status" value="1"/>
</dbReference>
<dbReference type="AlphaFoldDB" id="A0AAW6TC29"/>
<dbReference type="Pfam" id="PF00300">
    <property type="entry name" value="His_Phos_1"/>
    <property type="match status" value="1"/>
</dbReference>
<dbReference type="InterPro" id="IPR029033">
    <property type="entry name" value="His_PPase_superfam"/>
</dbReference>
<dbReference type="InterPro" id="IPR013078">
    <property type="entry name" value="His_Pase_superF_clade-1"/>
</dbReference>
<dbReference type="InterPro" id="IPR050275">
    <property type="entry name" value="PGM_Phosphatase"/>
</dbReference>
<reference evidence="1 2" key="1">
    <citation type="submission" date="2023-04" db="EMBL/GenBank/DDBJ databases">
        <title>Klugiella caeni sp. nov. isolated from the sludge of biochemical tank.</title>
        <authorList>
            <person name="Geng K."/>
        </authorList>
    </citation>
    <scope>NUCLEOTIDE SEQUENCE [LARGE SCALE GENOMIC DNA]</scope>
    <source>
        <strain evidence="1 2">YN-L-19</strain>
    </source>
</reference>
<dbReference type="PANTHER" id="PTHR48100">
    <property type="entry name" value="BROAD-SPECIFICITY PHOSPHATASE YOR283W-RELATED"/>
    <property type="match status" value="1"/>
</dbReference>
<evidence type="ECO:0000313" key="2">
    <source>
        <dbReference type="Proteomes" id="UP001321506"/>
    </source>
</evidence>
<proteinExistence type="predicted"/>
<dbReference type="PANTHER" id="PTHR48100:SF51">
    <property type="entry name" value="PHOSPHOGLYCERATE MUTASE"/>
    <property type="match status" value="1"/>
</dbReference>
<keyword evidence="2" id="KW-1185">Reference proteome</keyword>
<dbReference type="Proteomes" id="UP001321506">
    <property type="component" value="Unassembled WGS sequence"/>
</dbReference>
<name>A0AAW6TC29_9MICO</name>
<keyword evidence="1" id="KW-0378">Hydrolase</keyword>
<dbReference type="GO" id="GO:0005737">
    <property type="term" value="C:cytoplasm"/>
    <property type="evidence" value="ECO:0007669"/>
    <property type="project" value="TreeGrafter"/>
</dbReference>
<evidence type="ECO:0000313" key="1">
    <source>
        <dbReference type="EMBL" id="MDI2098910.1"/>
    </source>
</evidence>
<dbReference type="GO" id="GO:0016791">
    <property type="term" value="F:phosphatase activity"/>
    <property type="evidence" value="ECO:0007669"/>
    <property type="project" value="TreeGrafter"/>
</dbReference>
<sequence>MAARLVHLVRHGEVHNPQRILYGRIPGFHLSELGHRMAALAAEALDGHDITALYASPLQRAQESAAPWAEKFELPIQTDDRLIEPTNRFEGKTFEFGPQVLVRPQAWPWVVNPFRPSWGEPFTSIAARMIAAMNSALDETEDGEVVMVSHQSPIWLAHRAITGQRLWHDPRRRRCSLSSITTFERRGDRFAEVNYQDPARELLAASVDLGAV</sequence>